<evidence type="ECO:0000313" key="2">
    <source>
        <dbReference type="EMBL" id="CAD7207242.1"/>
    </source>
</evidence>
<feature type="region of interest" description="Disordered" evidence="1">
    <location>
        <begin position="14"/>
        <end position="35"/>
    </location>
</feature>
<protein>
    <submittedName>
        <fullName evidence="2">Uncharacterized protein</fullName>
    </submittedName>
</protein>
<accession>A0A7R8W078</accession>
<reference evidence="2" key="1">
    <citation type="submission" date="2020-11" db="EMBL/GenBank/DDBJ databases">
        <authorList>
            <person name="Tran Van P."/>
        </authorList>
    </citation>
    <scope>NUCLEOTIDE SEQUENCE</scope>
</reference>
<sequence length="35" mass="4162">MGVHRYRHSADCIQRLLPGQTRPSHLPRTPVRLRR</sequence>
<evidence type="ECO:0000256" key="1">
    <source>
        <dbReference type="SAM" id="MobiDB-lite"/>
    </source>
</evidence>
<dbReference type="AlphaFoldDB" id="A0A7R8W078"/>
<gene>
    <name evidence="2" type="ORF">TDIB3V08_LOCUS13390</name>
</gene>
<organism evidence="2">
    <name type="scientific">Timema douglasi</name>
    <name type="common">Walking stick</name>
    <dbReference type="NCBI Taxonomy" id="61478"/>
    <lineage>
        <taxon>Eukaryota</taxon>
        <taxon>Metazoa</taxon>
        <taxon>Ecdysozoa</taxon>
        <taxon>Arthropoda</taxon>
        <taxon>Hexapoda</taxon>
        <taxon>Insecta</taxon>
        <taxon>Pterygota</taxon>
        <taxon>Neoptera</taxon>
        <taxon>Polyneoptera</taxon>
        <taxon>Phasmatodea</taxon>
        <taxon>Timematodea</taxon>
        <taxon>Timematoidea</taxon>
        <taxon>Timematidae</taxon>
        <taxon>Timema</taxon>
    </lineage>
</organism>
<name>A0A7R8W078_TIMDO</name>
<proteinExistence type="predicted"/>
<dbReference type="EMBL" id="OA595744">
    <property type="protein sequence ID" value="CAD7207242.1"/>
    <property type="molecule type" value="Genomic_DNA"/>
</dbReference>